<name>A0A6A7K985_9FIRM</name>
<comment type="caution">
    <text evidence="7">The sequence shown here is derived from an EMBL/GenBank/DDBJ whole genome shotgun (WGS) entry which is preliminary data.</text>
</comment>
<dbReference type="Pfam" id="PF04265">
    <property type="entry name" value="TPK_B1_binding"/>
    <property type="match status" value="1"/>
</dbReference>
<keyword evidence="1 7" id="KW-0808">Transferase</keyword>
<sequence>MKALLIANGRVKDIQFYKDEIINKSDYDMIICADGGVNNALKLDLLPDVVIGDLDSISQRSIDIIKRNNIKVIEYSKYKDETDTELVLEYIIQYGYKFVTMIGCIGDRIDHSLANIYLLNKLLKHNIIGNIIDEKNDIYLIDNSIDISDKKDSIISLLPLSDTVEGITSTGLYYTLEESFMVKEVPYGISNKLTSNNAQVKVTKGELLVIISKD</sequence>
<evidence type="ECO:0000256" key="4">
    <source>
        <dbReference type="ARBA" id="ARBA00022840"/>
    </source>
</evidence>
<dbReference type="GO" id="GO:0006772">
    <property type="term" value="P:thiamine metabolic process"/>
    <property type="evidence" value="ECO:0007669"/>
    <property type="project" value="UniProtKB-UniRule"/>
</dbReference>
<dbReference type="Gene3D" id="3.40.50.10240">
    <property type="entry name" value="Thiamin pyrophosphokinase, catalytic domain"/>
    <property type="match status" value="1"/>
</dbReference>
<dbReference type="Proteomes" id="UP000440004">
    <property type="component" value="Unassembled WGS sequence"/>
</dbReference>
<dbReference type="InterPro" id="IPR007373">
    <property type="entry name" value="Thiamin_PyroPKinase_B1-bd"/>
</dbReference>
<evidence type="ECO:0000256" key="5">
    <source>
        <dbReference type="NCBIfam" id="TIGR01378"/>
    </source>
</evidence>
<keyword evidence="4" id="KW-0067">ATP-binding</keyword>
<dbReference type="Pfam" id="PF04263">
    <property type="entry name" value="TPK_catalytic"/>
    <property type="match status" value="1"/>
</dbReference>
<evidence type="ECO:0000259" key="6">
    <source>
        <dbReference type="SMART" id="SM00983"/>
    </source>
</evidence>
<dbReference type="EC" id="2.7.6.2" evidence="5"/>
<proteinExistence type="predicted"/>
<dbReference type="AlphaFoldDB" id="A0A6A7K985"/>
<dbReference type="PANTHER" id="PTHR41299">
    <property type="entry name" value="THIAMINE PYROPHOSPHOKINASE"/>
    <property type="match status" value="1"/>
</dbReference>
<dbReference type="InterPro" id="IPR007371">
    <property type="entry name" value="TPK_catalytic"/>
</dbReference>
<feature type="domain" description="Thiamin pyrophosphokinase thiamin-binding" evidence="6">
    <location>
        <begin position="134"/>
        <end position="208"/>
    </location>
</feature>
<dbReference type="NCBIfam" id="TIGR01378">
    <property type="entry name" value="thi_PPkinase"/>
    <property type="match status" value="1"/>
</dbReference>
<dbReference type="GO" id="GO:0005524">
    <property type="term" value="F:ATP binding"/>
    <property type="evidence" value="ECO:0007669"/>
    <property type="project" value="UniProtKB-KW"/>
</dbReference>
<keyword evidence="3 7" id="KW-0418">Kinase</keyword>
<dbReference type="RefSeq" id="WP_152804135.1">
    <property type="nucleotide sequence ID" value="NZ_WHNX01000013.1"/>
</dbReference>
<evidence type="ECO:0000256" key="1">
    <source>
        <dbReference type="ARBA" id="ARBA00022679"/>
    </source>
</evidence>
<protein>
    <recommendedName>
        <fullName evidence="5">Thiamine diphosphokinase</fullName>
        <ecNumber evidence="5">2.7.6.2</ecNumber>
    </recommendedName>
</protein>
<keyword evidence="2" id="KW-0547">Nucleotide-binding</keyword>
<accession>A0A6A7K985</accession>
<dbReference type="InterPro" id="IPR053149">
    <property type="entry name" value="TPK"/>
</dbReference>
<dbReference type="GO" id="GO:0016301">
    <property type="term" value="F:kinase activity"/>
    <property type="evidence" value="ECO:0007669"/>
    <property type="project" value="UniProtKB-KW"/>
</dbReference>
<dbReference type="InterPro" id="IPR036371">
    <property type="entry name" value="TPK_B1-bd_sf"/>
</dbReference>
<dbReference type="SMART" id="SM00983">
    <property type="entry name" value="TPK_B1_binding"/>
    <property type="match status" value="1"/>
</dbReference>
<dbReference type="EMBL" id="WHNX01000013">
    <property type="protein sequence ID" value="MPW26038.1"/>
    <property type="molecule type" value="Genomic_DNA"/>
</dbReference>
<dbReference type="GO" id="GO:0004788">
    <property type="term" value="F:thiamine diphosphokinase activity"/>
    <property type="evidence" value="ECO:0007669"/>
    <property type="project" value="UniProtKB-UniRule"/>
</dbReference>
<dbReference type="GO" id="GO:0030975">
    <property type="term" value="F:thiamine binding"/>
    <property type="evidence" value="ECO:0007669"/>
    <property type="project" value="InterPro"/>
</dbReference>
<dbReference type="SUPFAM" id="SSF63862">
    <property type="entry name" value="Thiamin pyrophosphokinase, substrate-binding domain"/>
    <property type="match status" value="1"/>
</dbReference>
<dbReference type="InterPro" id="IPR006282">
    <property type="entry name" value="Thi_PPkinase"/>
</dbReference>
<gene>
    <name evidence="7" type="ORF">GC105_09570</name>
</gene>
<evidence type="ECO:0000313" key="7">
    <source>
        <dbReference type="EMBL" id="MPW26038.1"/>
    </source>
</evidence>
<evidence type="ECO:0000313" key="8">
    <source>
        <dbReference type="Proteomes" id="UP000440004"/>
    </source>
</evidence>
<dbReference type="CDD" id="cd07995">
    <property type="entry name" value="TPK"/>
    <property type="match status" value="1"/>
</dbReference>
<evidence type="ECO:0000256" key="3">
    <source>
        <dbReference type="ARBA" id="ARBA00022777"/>
    </source>
</evidence>
<organism evidence="7 8">
    <name type="scientific">Alkalibaculum sporogenes</name>
    <dbReference type="NCBI Taxonomy" id="2655001"/>
    <lineage>
        <taxon>Bacteria</taxon>
        <taxon>Bacillati</taxon>
        <taxon>Bacillota</taxon>
        <taxon>Clostridia</taxon>
        <taxon>Eubacteriales</taxon>
        <taxon>Eubacteriaceae</taxon>
        <taxon>Alkalibaculum</taxon>
    </lineage>
</organism>
<dbReference type="InterPro" id="IPR036759">
    <property type="entry name" value="TPK_catalytic_sf"/>
</dbReference>
<dbReference type="SUPFAM" id="SSF63999">
    <property type="entry name" value="Thiamin pyrophosphokinase, catalytic domain"/>
    <property type="match status" value="1"/>
</dbReference>
<evidence type="ECO:0000256" key="2">
    <source>
        <dbReference type="ARBA" id="ARBA00022741"/>
    </source>
</evidence>
<keyword evidence="8" id="KW-1185">Reference proteome</keyword>
<dbReference type="GO" id="GO:0009229">
    <property type="term" value="P:thiamine diphosphate biosynthetic process"/>
    <property type="evidence" value="ECO:0007669"/>
    <property type="project" value="InterPro"/>
</dbReference>
<reference evidence="7 8" key="1">
    <citation type="submission" date="2019-10" db="EMBL/GenBank/DDBJ databases">
        <title>Alkalibaculum tamaniensis sp.nov., a new alkaliphilic acetogen, isolated on methoxylated aromatics from a mud volcano.</title>
        <authorList>
            <person name="Khomyakova M.A."/>
            <person name="Merkel A.Y."/>
            <person name="Bonch-Osmolovskaya E.A."/>
            <person name="Slobodkin A.I."/>
        </authorList>
    </citation>
    <scope>NUCLEOTIDE SEQUENCE [LARGE SCALE GENOMIC DNA]</scope>
    <source>
        <strain evidence="7 8">M08DMB</strain>
    </source>
</reference>
<dbReference type="PANTHER" id="PTHR41299:SF1">
    <property type="entry name" value="THIAMINE PYROPHOSPHOKINASE"/>
    <property type="match status" value="1"/>
</dbReference>